<gene>
    <name evidence="1" type="ORF">DQQ10_07430</name>
</gene>
<dbReference type="RefSeq" id="WP_112746178.1">
    <property type="nucleotide sequence ID" value="NZ_QMFY01000002.1"/>
</dbReference>
<dbReference type="PROSITE" id="PS51257">
    <property type="entry name" value="PROKAR_LIPOPROTEIN"/>
    <property type="match status" value="1"/>
</dbReference>
<proteinExistence type="predicted"/>
<dbReference type="AlphaFoldDB" id="A0A364Y5T2"/>
<evidence type="ECO:0000313" key="2">
    <source>
        <dbReference type="Proteomes" id="UP000251889"/>
    </source>
</evidence>
<keyword evidence="2" id="KW-1185">Reference proteome</keyword>
<evidence type="ECO:0000313" key="1">
    <source>
        <dbReference type="EMBL" id="RAW02356.1"/>
    </source>
</evidence>
<reference evidence="1 2" key="1">
    <citation type="submission" date="2018-06" db="EMBL/GenBank/DDBJ databases">
        <title>Chryseolinea flavus sp. nov., a member of the phylum Bacteroidetes isolated from soil.</title>
        <authorList>
            <person name="Li Y."/>
            <person name="Wang J."/>
        </authorList>
    </citation>
    <scope>NUCLEOTIDE SEQUENCE [LARGE SCALE GENOMIC DNA]</scope>
    <source>
        <strain evidence="1 2">SDU1-6</strain>
    </source>
</reference>
<accession>A0A364Y5T2</accession>
<name>A0A364Y5T2_9BACT</name>
<comment type="caution">
    <text evidence="1">The sequence shown here is derived from an EMBL/GenBank/DDBJ whole genome shotgun (WGS) entry which is preliminary data.</text>
</comment>
<protein>
    <submittedName>
        <fullName evidence="1">Uncharacterized protein</fullName>
    </submittedName>
</protein>
<organism evidence="1 2">
    <name type="scientific">Pseudochryseolinea flava</name>
    <dbReference type="NCBI Taxonomy" id="2059302"/>
    <lineage>
        <taxon>Bacteria</taxon>
        <taxon>Pseudomonadati</taxon>
        <taxon>Bacteroidota</taxon>
        <taxon>Cytophagia</taxon>
        <taxon>Cytophagales</taxon>
        <taxon>Fulvivirgaceae</taxon>
        <taxon>Pseudochryseolinea</taxon>
    </lineage>
</organism>
<dbReference type="Proteomes" id="UP000251889">
    <property type="component" value="Unassembled WGS sequence"/>
</dbReference>
<dbReference type="EMBL" id="QMFY01000002">
    <property type="protein sequence ID" value="RAW02356.1"/>
    <property type="molecule type" value="Genomic_DNA"/>
</dbReference>
<sequence length="200" mass="22393">MKLKLTVLTAAMSLLALSSCKDDDKKIAVDNKLTANTETIKLTDAAFIWDTKAGTDDDGNEYYRNELAFLSAGMQISANEDGSPKLTGNATIMTLLINNDIQELQPGTYTWQGEEHEQPFDLWDAYYYKNYDLESEQRYGFSTAQLVVTKSGDSFTLVLSGTAYPSIRSEFGWDGLDLEEDPIAVTLQYQGTLKNFKQDF</sequence>